<dbReference type="eggNOG" id="KOG0627">
    <property type="taxonomic scope" value="Eukaryota"/>
</dbReference>
<dbReference type="RefSeq" id="XP_002184424.1">
    <property type="nucleotide sequence ID" value="XM_002184388.1"/>
</dbReference>
<dbReference type="SUPFAM" id="SSF46785">
    <property type="entry name" value="Winged helix' DNA-binding domain"/>
    <property type="match status" value="1"/>
</dbReference>
<dbReference type="InterPro" id="IPR000232">
    <property type="entry name" value="HSF_DNA-bd"/>
</dbReference>
<dbReference type="InParanoid" id="B7GB87"/>
<proteinExistence type="inferred from homology"/>
<dbReference type="EMBL" id="CM000625">
    <property type="protein sequence ID" value="EEC44173.1"/>
    <property type="molecule type" value="Genomic_DNA"/>
</dbReference>
<feature type="domain" description="HSF-type DNA-binding" evidence="6">
    <location>
        <begin position="50"/>
        <end position="148"/>
    </location>
</feature>
<dbReference type="Proteomes" id="UP000000759">
    <property type="component" value="Chromosome 23"/>
</dbReference>
<keyword evidence="3" id="KW-0539">Nucleus</keyword>
<gene>
    <name evidence="7" type="ORF">PHATRDRAFT_49620</name>
</gene>
<evidence type="ECO:0000256" key="1">
    <source>
        <dbReference type="ARBA" id="ARBA00004123"/>
    </source>
</evidence>
<dbReference type="HOGENOM" id="CLU_995581_0_0_1"/>
<dbReference type="Pfam" id="PF00447">
    <property type="entry name" value="HSF_DNA-bind"/>
    <property type="match status" value="1"/>
</dbReference>
<protein>
    <recommendedName>
        <fullName evidence="6">HSF-type DNA-binding domain-containing protein</fullName>
    </recommendedName>
</protein>
<evidence type="ECO:0000256" key="5">
    <source>
        <dbReference type="SAM" id="MobiDB-lite"/>
    </source>
</evidence>
<feature type="region of interest" description="Disordered" evidence="5">
    <location>
        <begin position="188"/>
        <end position="207"/>
    </location>
</feature>
<evidence type="ECO:0000259" key="6">
    <source>
        <dbReference type="SMART" id="SM00415"/>
    </source>
</evidence>
<dbReference type="GO" id="GO:0003700">
    <property type="term" value="F:DNA-binding transcription factor activity"/>
    <property type="evidence" value="ECO:0007669"/>
    <property type="project" value="InterPro"/>
</dbReference>
<sequence>MAKTQRVAKLQARKTMSELTNSNAASLKMKMANAADPESDHSRSIARGGVACPFNWRLHDMLDAVENEDLTSIVSWQPHGRSFTVYKPKEFVDKVMTRFFSQSKYASFQRQLNLYGFSRLSHGPDKGAYFHYCFVRGDREKVRGMVRRKIKGNKVRRALTVEEEPDFYDSVWHRAEHRGLAPIASISPEPPCLETTTSPSTKPEKPVLLPKPANTWEAFEEVNDHDLMLFAGTSKLLDDDLLLDNVLLGSPYVQGSRYAEGVINRVTSSTTLSLDYLCSV</sequence>
<dbReference type="PANTHER" id="PTHR10015:SF206">
    <property type="entry name" value="HSF-TYPE DNA-BINDING DOMAIN-CONTAINING PROTEIN"/>
    <property type="match status" value="1"/>
</dbReference>
<dbReference type="SMART" id="SM00415">
    <property type="entry name" value="HSF"/>
    <property type="match status" value="1"/>
</dbReference>
<dbReference type="PaxDb" id="2850-Phatr49620"/>
<dbReference type="GeneID" id="7198282"/>
<dbReference type="AlphaFoldDB" id="B7GB87"/>
<dbReference type="GO" id="GO:0005634">
    <property type="term" value="C:nucleus"/>
    <property type="evidence" value="ECO:0007669"/>
    <property type="project" value="UniProtKB-SubCell"/>
</dbReference>
<dbReference type="PANTHER" id="PTHR10015">
    <property type="entry name" value="HEAT SHOCK TRANSCRIPTION FACTOR"/>
    <property type="match status" value="1"/>
</dbReference>
<evidence type="ECO:0000256" key="4">
    <source>
        <dbReference type="RuleBase" id="RU004020"/>
    </source>
</evidence>
<dbReference type="STRING" id="556484.B7GB87"/>
<evidence type="ECO:0000256" key="2">
    <source>
        <dbReference type="ARBA" id="ARBA00023125"/>
    </source>
</evidence>
<dbReference type="Gene3D" id="1.10.10.10">
    <property type="entry name" value="Winged helix-like DNA-binding domain superfamily/Winged helix DNA-binding domain"/>
    <property type="match status" value="1"/>
</dbReference>
<reference evidence="7 8" key="1">
    <citation type="journal article" date="2008" name="Nature">
        <title>The Phaeodactylum genome reveals the evolutionary history of diatom genomes.</title>
        <authorList>
            <person name="Bowler C."/>
            <person name="Allen A.E."/>
            <person name="Badger J.H."/>
            <person name="Grimwood J."/>
            <person name="Jabbari K."/>
            <person name="Kuo A."/>
            <person name="Maheswari U."/>
            <person name="Martens C."/>
            <person name="Maumus F."/>
            <person name="Otillar R.P."/>
            <person name="Rayko E."/>
            <person name="Salamov A."/>
            <person name="Vandepoele K."/>
            <person name="Beszteri B."/>
            <person name="Gruber A."/>
            <person name="Heijde M."/>
            <person name="Katinka M."/>
            <person name="Mock T."/>
            <person name="Valentin K."/>
            <person name="Verret F."/>
            <person name="Berges J.A."/>
            <person name="Brownlee C."/>
            <person name="Cadoret J.P."/>
            <person name="Chiovitti A."/>
            <person name="Choi C.J."/>
            <person name="Coesel S."/>
            <person name="De Martino A."/>
            <person name="Detter J.C."/>
            <person name="Durkin C."/>
            <person name="Falciatore A."/>
            <person name="Fournet J."/>
            <person name="Haruta M."/>
            <person name="Huysman M.J."/>
            <person name="Jenkins B.D."/>
            <person name="Jiroutova K."/>
            <person name="Jorgensen R.E."/>
            <person name="Joubert Y."/>
            <person name="Kaplan A."/>
            <person name="Kroger N."/>
            <person name="Kroth P.G."/>
            <person name="La Roche J."/>
            <person name="Lindquist E."/>
            <person name="Lommer M."/>
            <person name="Martin-Jezequel V."/>
            <person name="Lopez P.J."/>
            <person name="Lucas S."/>
            <person name="Mangogna M."/>
            <person name="McGinnis K."/>
            <person name="Medlin L.K."/>
            <person name="Montsant A."/>
            <person name="Oudot-Le Secq M.P."/>
            <person name="Napoli C."/>
            <person name="Obornik M."/>
            <person name="Parker M.S."/>
            <person name="Petit J.L."/>
            <person name="Porcel B.M."/>
            <person name="Poulsen N."/>
            <person name="Robison M."/>
            <person name="Rychlewski L."/>
            <person name="Rynearson T.A."/>
            <person name="Schmutz J."/>
            <person name="Shapiro H."/>
            <person name="Siaut M."/>
            <person name="Stanley M."/>
            <person name="Sussman M.R."/>
            <person name="Taylor A.R."/>
            <person name="Vardi A."/>
            <person name="von Dassow P."/>
            <person name="Vyverman W."/>
            <person name="Willis A."/>
            <person name="Wyrwicz L.S."/>
            <person name="Rokhsar D.S."/>
            <person name="Weissenbach J."/>
            <person name="Armbrust E.V."/>
            <person name="Green B.R."/>
            <person name="Van de Peer Y."/>
            <person name="Grigoriev I.V."/>
        </authorList>
    </citation>
    <scope>NUCLEOTIDE SEQUENCE [LARGE SCALE GENOMIC DNA]</scope>
    <source>
        <strain evidence="7 8">CCAP 1055/1</strain>
    </source>
</reference>
<dbReference type="GO" id="GO:0043565">
    <property type="term" value="F:sequence-specific DNA binding"/>
    <property type="evidence" value="ECO:0007669"/>
    <property type="project" value="InterPro"/>
</dbReference>
<evidence type="ECO:0000313" key="7">
    <source>
        <dbReference type="EMBL" id="EEC44173.1"/>
    </source>
</evidence>
<dbReference type="OrthoDB" id="60033at2759"/>
<dbReference type="FunFam" id="1.10.10.10:FF:000479">
    <property type="entry name" value="Predicted protein"/>
    <property type="match status" value="1"/>
</dbReference>
<dbReference type="InterPro" id="IPR036390">
    <property type="entry name" value="WH_DNA-bd_sf"/>
</dbReference>
<accession>B7GB87</accession>
<keyword evidence="8" id="KW-1185">Reference proteome</keyword>
<dbReference type="KEGG" id="pti:PHATRDRAFT_49620"/>
<evidence type="ECO:0000256" key="3">
    <source>
        <dbReference type="ARBA" id="ARBA00023242"/>
    </source>
</evidence>
<dbReference type="PRINTS" id="PR00056">
    <property type="entry name" value="HSFDOMAIN"/>
</dbReference>
<comment type="subcellular location">
    <subcellularLocation>
        <location evidence="1">Nucleus</location>
    </subcellularLocation>
</comment>
<name>B7GB87_PHATC</name>
<reference evidence="8" key="2">
    <citation type="submission" date="2008-08" db="EMBL/GenBank/DDBJ databases">
        <authorList>
            <consortium name="Diatom Consortium"/>
            <person name="Grigoriev I."/>
            <person name="Grimwood J."/>
            <person name="Kuo A."/>
            <person name="Otillar R.P."/>
            <person name="Salamov A."/>
            <person name="Detter J.C."/>
            <person name="Lindquist E."/>
            <person name="Shapiro H."/>
            <person name="Lucas S."/>
            <person name="Glavina del Rio T."/>
            <person name="Pitluck S."/>
            <person name="Rokhsar D."/>
            <person name="Bowler C."/>
        </authorList>
    </citation>
    <scope>GENOME REANNOTATION</scope>
    <source>
        <strain evidence="8">CCAP 1055/1</strain>
    </source>
</reference>
<keyword evidence="2" id="KW-0238">DNA-binding</keyword>
<comment type="similarity">
    <text evidence="4">Belongs to the HSF family.</text>
</comment>
<organism evidence="7 8">
    <name type="scientific">Phaeodactylum tricornutum (strain CCAP 1055/1)</name>
    <dbReference type="NCBI Taxonomy" id="556484"/>
    <lineage>
        <taxon>Eukaryota</taxon>
        <taxon>Sar</taxon>
        <taxon>Stramenopiles</taxon>
        <taxon>Ochrophyta</taxon>
        <taxon>Bacillariophyta</taxon>
        <taxon>Bacillariophyceae</taxon>
        <taxon>Bacillariophycidae</taxon>
        <taxon>Naviculales</taxon>
        <taxon>Phaeodactylaceae</taxon>
        <taxon>Phaeodactylum</taxon>
    </lineage>
</organism>
<evidence type="ECO:0000313" key="8">
    <source>
        <dbReference type="Proteomes" id="UP000000759"/>
    </source>
</evidence>
<dbReference type="InterPro" id="IPR036388">
    <property type="entry name" value="WH-like_DNA-bd_sf"/>
</dbReference>